<dbReference type="SUPFAM" id="SSF103473">
    <property type="entry name" value="MFS general substrate transporter"/>
    <property type="match status" value="1"/>
</dbReference>
<feature type="transmembrane region" description="Helical" evidence="5">
    <location>
        <begin position="389"/>
        <end position="408"/>
    </location>
</feature>
<name>A0A5D4H0Y0_9SPHI</name>
<feature type="transmembrane region" description="Helical" evidence="5">
    <location>
        <begin position="171"/>
        <end position="190"/>
    </location>
</feature>
<dbReference type="Gene3D" id="1.20.1250.20">
    <property type="entry name" value="MFS general substrate transporter like domains"/>
    <property type="match status" value="2"/>
</dbReference>
<evidence type="ECO:0000256" key="2">
    <source>
        <dbReference type="ARBA" id="ARBA00022692"/>
    </source>
</evidence>
<keyword evidence="4 5" id="KW-0472">Membrane</keyword>
<evidence type="ECO:0000256" key="1">
    <source>
        <dbReference type="ARBA" id="ARBA00004141"/>
    </source>
</evidence>
<dbReference type="EMBL" id="VTAV01000013">
    <property type="protein sequence ID" value="TYR34207.1"/>
    <property type="molecule type" value="Genomic_DNA"/>
</dbReference>
<evidence type="ECO:0000313" key="7">
    <source>
        <dbReference type="EMBL" id="TYR34207.1"/>
    </source>
</evidence>
<feature type="transmembrane region" description="Helical" evidence="5">
    <location>
        <begin position="325"/>
        <end position="346"/>
    </location>
</feature>
<feature type="domain" description="Major facilitator superfamily (MFS) profile" evidence="6">
    <location>
        <begin position="17"/>
        <end position="412"/>
    </location>
</feature>
<feature type="transmembrane region" description="Helical" evidence="5">
    <location>
        <begin position="300"/>
        <end position="319"/>
    </location>
</feature>
<proteinExistence type="predicted"/>
<dbReference type="InterPro" id="IPR011701">
    <property type="entry name" value="MFS"/>
</dbReference>
<dbReference type="InterPro" id="IPR036259">
    <property type="entry name" value="MFS_trans_sf"/>
</dbReference>
<feature type="transmembrane region" description="Helical" evidence="5">
    <location>
        <begin position="144"/>
        <end position="165"/>
    </location>
</feature>
<dbReference type="PROSITE" id="PS50850">
    <property type="entry name" value="MFS"/>
    <property type="match status" value="1"/>
</dbReference>
<feature type="transmembrane region" description="Helical" evidence="5">
    <location>
        <begin position="52"/>
        <end position="71"/>
    </location>
</feature>
<evidence type="ECO:0000256" key="5">
    <source>
        <dbReference type="SAM" id="Phobius"/>
    </source>
</evidence>
<accession>A0A5D4H0Y0</accession>
<evidence type="ECO:0000313" key="8">
    <source>
        <dbReference type="Proteomes" id="UP000322362"/>
    </source>
</evidence>
<keyword evidence="2 5" id="KW-0812">Transmembrane</keyword>
<gene>
    <name evidence="7" type="ORF">FXV77_16460</name>
</gene>
<dbReference type="CDD" id="cd17319">
    <property type="entry name" value="MFS_ExuT_GudP_like"/>
    <property type="match status" value="1"/>
</dbReference>
<sequence>MSKPIFQIHPNRRRWLIIAVIFLAIVFNYYDRQIVSILKPMLKDEFELGDEGYALVLNVFTVFYALMYPVSGWLVDRFGERKIMLIGVLGWSTACLGGGLSRTFGSFLFFRGLLGAAEPTNFPAQLKVITVWFSGKLRATANSLCVAGSSVGAIIAPPIVAWLAIQYDFHTVFIVAGIVGFIIALLWYLIYIEPPAEIFKEAVSETRVDDSKIGFSWGQLWGRKSLWGILLIRFISDPVWYFCLFWLPGYLQEESGLTLAQIGTFGWIPFLVADIGAIGTSAWSDKMVRKGVKPLKARKIMLSSVAVLAPLCCLTTYVHNPYLTILIFALVAVACLSWLFTVSVVIAEAFPVKNVASVLGIAGGFGALGAVLFNYFVGQMMGSVDASTIFVAMAFMHPLAVLVLWTMVKKEAPADIKPIEVR</sequence>
<comment type="subcellular location">
    <subcellularLocation>
        <location evidence="1">Membrane</location>
        <topology evidence="1">Multi-pass membrane protein</topology>
    </subcellularLocation>
</comment>
<dbReference type="Pfam" id="PF07690">
    <property type="entry name" value="MFS_1"/>
    <property type="match status" value="2"/>
</dbReference>
<dbReference type="Proteomes" id="UP000322362">
    <property type="component" value="Unassembled WGS sequence"/>
</dbReference>
<dbReference type="AlphaFoldDB" id="A0A5D4H0Y0"/>
<dbReference type="PANTHER" id="PTHR11662:SF285">
    <property type="entry name" value="HEXURONATE TRANSPORTER"/>
    <property type="match status" value="1"/>
</dbReference>
<organism evidence="7 8">
    <name type="scientific">Sphingobacterium phlebotomi</name>
    <dbReference type="NCBI Taxonomy" id="2605433"/>
    <lineage>
        <taxon>Bacteria</taxon>
        <taxon>Pseudomonadati</taxon>
        <taxon>Bacteroidota</taxon>
        <taxon>Sphingobacteriia</taxon>
        <taxon>Sphingobacteriales</taxon>
        <taxon>Sphingobacteriaceae</taxon>
        <taxon>Sphingobacterium</taxon>
    </lineage>
</organism>
<evidence type="ECO:0000256" key="4">
    <source>
        <dbReference type="ARBA" id="ARBA00023136"/>
    </source>
</evidence>
<dbReference type="GO" id="GO:0015134">
    <property type="term" value="F:hexuronate transmembrane transporter activity"/>
    <property type="evidence" value="ECO:0007669"/>
    <property type="project" value="TreeGrafter"/>
</dbReference>
<evidence type="ECO:0000256" key="3">
    <source>
        <dbReference type="ARBA" id="ARBA00022989"/>
    </source>
</evidence>
<keyword evidence="3 5" id="KW-1133">Transmembrane helix</keyword>
<dbReference type="InterPro" id="IPR020846">
    <property type="entry name" value="MFS_dom"/>
</dbReference>
<dbReference type="PANTHER" id="PTHR11662">
    <property type="entry name" value="SOLUTE CARRIER FAMILY 17"/>
    <property type="match status" value="1"/>
</dbReference>
<dbReference type="RefSeq" id="WP_148920333.1">
    <property type="nucleotide sequence ID" value="NZ_VTAV01000013.1"/>
</dbReference>
<comment type="caution">
    <text evidence="7">The sequence shown here is derived from an EMBL/GenBank/DDBJ whole genome shotgun (WGS) entry which is preliminary data.</text>
</comment>
<dbReference type="GO" id="GO:0016020">
    <property type="term" value="C:membrane"/>
    <property type="evidence" value="ECO:0007669"/>
    <property type="project" value="UniProtKB-SubCell"/>
</dbReference>
<reference evidence="7 8" key="1">
    <citation type="submission" date="2019-08" db="EMBL/GenBank/DDBJ databases">
        <title>Phlebobacter frassis gen. nov. sp. nov., a new member of family Sphingobacteriaceae isolated from sand fly rearing media.</title>
        <authorList>
            <person name="Kakumanu M.L."/>
            <person name="Marayati B.F."/>
            <person name="Wada-Katsumata A."/>
            <person name="Wasserberg G."/>
            <person name="Schal C."/>
            <person name="Apperson C.S."/>
            <person name="Ponnusamy L."/>
        </authorList>
    </citation>
    <scope>NUCLEOTIDE SEQUENCE [LARGE SCALE GENOMIC DNA]</scope>
    <source>
        <strain evidence="7 8">SSI9</strain>
    </source>
</reference>
<protein>
    <submittedName>
        <fullName evidence="7">MFS transporter</fullName>
    </submittedName>
</protein>
<feature type="transmembrane region" description="Helical" evidence="5">
    <location>
        <begin position="15"/>
        <end position="31"/>
    </location>
</feature>
<evidence type="ECO:0000259" key="6">
    <source>
        <dbReference type="PROSITE" id="PS50850"/>
    </source>
</evidence>
<feature type="transmembrane region" description="Helical" evidence="5">
    <location>
        <begin position="358"/>
        <end position="377"/>
    </location>
</feature>
<feature type="transmembrane region" description="Helical" evidence="5">
    <location>
        <begin position="259"/>
        <end position="279"/>
    </location>
</feature>
<dbReference type="InterPro" id="IPR050382">
    <property type="entry name" value="MFS_Na/Anion_cotransporter"/>
</dbReference>
<keyword evidence="8" id="KW-1185">Reference proteome</keyword>
<feature type="transmembrane region" description="Helical" evidence="5">
    <location>
        <begin position="226"/>
        <end position="247"/>
    </location>
</feature>